<keyword evidence="12" id="KW-0333">Golgi apparatus</keyword>
<feature type="region of interest" description="Disordered" evidence="19">
    <location>
        <begin position="41"/>
        <end position="153"/>
    </location>
</feature>
<evidence type="ECO:0000256" key="5">
    <source>
        <dbReference type="ARBA" id="ARBA00010195"/>
    </source>
</evidence>
<dbReference type="InterPro" id="IPR024448">
    <property type="entry name" value="XylT_C"/>
</dbReference>
<evidence type="ECO:0000256" key="20">
    <source>
        <dbReference type="SAM" id="Phobius"/>
    </source>
</evidence>
<keyword evidence="11" id="KW-0479">Metal-binding</keyword>
<dbReference type="UniPathway" id="UPA00756"/>
<dbReference type="UniPathway" id="UPA00755"/>
<sequence>MVGSLCARKLARRSRSALIAALTVLLIQTLIVWNFSSLDTGEDREDDGNGREKRDRIGINKAYSEYPKSGFPRRHHQPPLGKAPVRHKQQPDGYHSHRPKEKVRVDSNNENSVPKDFETIDNSNFGARAQTQSQRHTTGGAGGGAGSNKRKQLMLERAHAQQSQAKGSNEVIQYGQKYGITAAGNGGRNHTSATHYATGGGAAAAGQRTARPVPGHTPAQPHRHHRPQAQARRTVAPPLAELHYDQPPKCEISGKEAISALSRAKTKECRQQIAEVYCRHKEGKLMPEKVTRFCPIEGKGNVNVQWEEDSVESAPAVPVRIAFMLVVHGRASRQIQRLFKAIYHTSHFYYIHVDQRSNFLHREMVALASQFPNVRITTWRMSTIWGGASLLTMYLRAMADLLAMKDWPWDFFINLSAADYPIRTNDQLVAFLSKYRDMNFIKSHGRDNARFIRKQGLDRLFFECDTHMWRLGDRKIPEGVSVDGGSDWFLMNRVFVDYVINTQDDLVSSMKRFYAYTLLPAESFFHTVLENSPHCENMVDNNLRITNWNRKLGCKCQYKHIVDWCGCSPNDFKPSDLPRFQQTTRPTFFARKFEASVNQEIVNQLDAFLFGGLPQGTPGMRAYWENIFDEPDSVRSLTDTQLTYYHAFARMGLARATSSLQGSPGDNSCRYVAMGSPVSVHLYFLSDEFQGYLVRHHGTNLATSKLETLETWVMPRKFFKFSNPPNSFTRLQSAEIGSDWDAKERLFRNFGNLMGPSEEPVGMQRWGKGPNITATVVWVDPTNVIAATYDILVDAGSEFTHYRPPLNGPLRPGMWTLRVLHHWNPVAETRFLIAPLTHHKHQPIRKEDALKLHNGPAKNSYMEQSFHGLNPILNIPVHLGQVEAAEQHAGLTGAELERWADGLVAEVWSAVDVCSAGPSPSGCPVLQACRDTPWSSLSPDPKSRVGPTGANGRVR</sequence>
<evidence type="ECO:0000256" key="1">
    <source>
        <dbReference type="ARBA" id="ARBA00001968"/>
    </source>
</evidence>
<name>A0A6P8EYX6_CLUHA</name>
<evidence type="ECO:0000256" key="10">
    <source>
        <dbReference type="ARBA" id="ARBA00022679"/>
    </source>
</evidence>
<keyword evidence="20" id="KW-1133">Transmembrane helix</keyword>
<keyword evidence="22" id="KW-1185">Reference proteome</keyword>
<comment type="pathway">
    <text evidence="3">Glycan metabolism; chondroitin sulfate biosynthesis.</text>
</comment>
<keyword evidence="20" id="KW-0812">Transmembrane</keyword>
<feature type="region of interest" description="Disordered" evidence="19">
    <location>
        <begin position="932"/>
        <end position="955"/>
    </location>
</feature>
<keyword evidence="14" id="KW-1015">Disulfide bond</keyword>
<evidence type="ECO:0000256" key="11">
    <source>
        <dbReference type="ARBA" id="ARBA00022723"/>
    </source>
</evidence>
<evidence type="ECO:0000256" key="16">
    <source>
        <dbReference type="ARBA" id="ARBA00030536"/>
    </source>
</evidence>
<evidence type="ECO:0000256" key="3">
    <source>
        <dbReference type="ARBA" id="ARBA00004840"/>
    </source>
</evidence>
<keyword evidence="15" id="KW-0325">Glycoprotein</keyword>
<dbReference type="RefSeq" id="XP_031421438.1">
    <property type="nucleotide sequence ID" value="XM_031565578.2"/>
</dbReference>
<evidence type="ECO:0000313" key="22">
    <source>
        <dbReference type="Proteomes" id="UP000515152"/>
    </source>
</evidence>
<dbReference type="KEGG" id="char:105899884"/>
<organism evidence="22 23">
    <name type="scientific">Clupea harengus</name>
    <name type="common">Atlantic herring</name>
    <dbReference type="NCBI Taxonomy" id="7950"/>
    <lineage>
        <taxon>Eukaryota</taxon>
        <taxon>Metazoa</taxon>
        <taxon>Chordata</taxon>
        <taxon>Craniata</taxon>
        <taxon>Vertebrata</taxon>
        <taxon>Euteleostomi</taxon>
        <taxon>Actinopterygii</taxon>
        <taxon>Neopterygii</taxon>
        <taxon>Teleostei</taxon>
        <taxon>Clupei</taxon>
        <taxon>Clupeiformes</taxon>
        <taxon>Clupeoidei</taxon>
        <taxon>Clupeidae</taxon>
        <taxon>Clupea</taxon>
    </lineage>
</organism>
<evidence type="ECO:0000256" key="12">
    <source>
        <dbReference type="ARBA" id="ARBA00023034"/>
    </source>
</evidence>
<dbReference type="GO" id="GO:0050650">
    <property type="term" value="P:chondroitin sulfate proteoglycan biosynthetic process"/>
    <property type="evidence" value="ECO:0007669"/>
    <property type="project" value="TreeGrafter"/>
</dbReference>
<evidence type="ECO:0000256" key="19">
    <source>
        <dbReference type="SAM" id="MobiDB-lite"/>
    </source>
</evidence>
<keyword evidence="9" id="KW-0328">Glycosyltransferase</keyword>
<evidence type="ECO:0000256" key="18">
    <source>
        <dbReference type="ARBA" id="ARBA00047847"/>
    </source>
</evidence>
<feature type="region of interest" description="Disordered" evidence="19">
    <location>
        <begin position="184"/>
        <end position="231"/>
    </location>
</feature>
<dbReference type="GO" id="GO:0000139">
    <property type="term" value="C:Golgi membrane"/>
    <property type="evidence" value="ECO:0007669"/>
    <property type="project" value="UniProtKB-SubCell"/>
</dbReference>
<dbReference type="PANTHER" id="PTHR46025:SF2">
    <property type="entry name" value="XYLOSYLTRANSFERASE 1"/>
    <property type="match status" value="1"/>
</dbReference>
<dbReference type="GO" id="GO:0015012">
    <property type="term" value="P:heparan sulfate proteoglycan biosynthetic process"/>
    <property type="evidence" value="ECO:0007669"/>
    <property type="project" value="UniProtKB-UniPathway"/>
</dbReference>
<comment type="subcellular location">
    <subcellularLocation>
        <location evidence="2">Golgi apparatus membrane</location>
        <topology evidence="2">Single-pass type II membrane protein</topology>
    </subcellularLocation>
</comment>
<protein>
    <recommendedName>
        <fullName evidence="8">Xylosyltransferase 1</fullName>
        <ecNumber evidence="7">2.4.2.26</ecNumber>
    </recommendedName>
    <alternativeName>
        <fullName evidence="16">Peptide O-xylosyltransferase 1</fullName>
    </alternativeName>
    <alternativeName>
        <fullName evidence="17">Xylosyltransferase I</fullName>
    </alternativeName>
</protein>
<proteinExistence type="inferred from homology"/>
<accession>A0A6P8EYX6</accession>
<feature type="transmembrane region" description="Helical" evidence="20">
    <location>
        <begin position="17"/>
        <end position="35"/>
    </location>
</feature>
<dbReference type="PANTHER" id="PTHR46025">
    <property type="entry name" value="XYLOSYLTRANSFERASE OXT"/>
    <property type="match status" value="1"/>
</dbReference>
<dbReference type="GO" id="GO:0046872">
    <property type="term" value="F:metal ion binding"/>
    <property type="evidence" value="ECO:0007669"/>
    <property type="project" value="UniProtKB-KW"/>
</dbReference>
<evidence type="ECO:0000256" key="4">
    <source>
        <dbReference type="ARBA" id="ARBA00005093"/>
    </source>
</evidence>
<evidence type="ECO:0000313" key="23">
    <source>
        <dbReference type="RefSeq" id="XP_031421438.1"/>
    </source>
</evidence>
<evidence type="ECO:0000256" key="17">
    <source>
        <dbReference type="ARBA" id="ARBA00032285"/>
    </source>
</evidence>
<comment type="similarity">
    <text evidence="5">Belongs to the glycosyltransferase 14 family. XylT subfamily.</text>
</comment>
<evidence type="ECO:0000256" key="6">
    <source>
        <dbReference type="ARBA" id="ARBA00011245"/>
    </source>
</evidence>
<feature type="domain" description="Xylosyltransferase C-terminal" evidence="21">
    <location>
        <begin position="606"/>
        <end position="787"/>
    </location>
</feature>
<dbReference type="GO" id="GO:0030158">
    <property type="term" value="F:protein xylosyltransferase activity"/>
    <property type="evidence" value="ECO:0007669"/>
    <property type="project" value="UniProtKB-EC"/>
</dbReference>
<comment type="cofactor">
    <cofactor evidence="1">
        <name>a divalent metal cation</name>
        <dbReference type="ChEBI" id="CHEBI:60240"/>
    </cofactor>
</comment>
<feature type="compositionally biased region" description="Polar residues" evidence="19">
    <location>
        <begin position="120"/>
        <end position="137"/>
    </location>
</feature>
<feature type="compositionally biased region" description="Basic and acidic residues" evidence="19">
    <location>
        <begin position="47"/>
        <end position="58"/>
    </location>
</feature>
<dbReference type="Proteomes" id="UP000515152">
    <property type="component" value="Chromosome 1"/>
</dbReference>
<dbReference type="Pfam" id="PF02485">
    <property type="entry name" value="Branch"/>
    <property type="match status" value="1"/>
</dbReference>
<dbReference type="InterPro" id="IPR003406">
    <property type="entry name" value="Glyco_trans_14"/>
</dbReference>
<dbReference type="InterPro" id="IPR043538">
    <property type="entry name" value="XYLT"/>
</dbReference>
<evidence type="ECO:0000259" key="21">
    <source>
        <dbReference type="Pfam" id="PF12529"/>
    </source>
</evidence>
<dbReference type="Pfam" id="PF12529">
    <property type="entry name" value="Xylo_C"/>
    <property type="match status" value="1"/>
</dbReference>
<gene>
    <name evidence="23" type="primary">xylt1</name>
</gene>
<dbReference type="AlphaFoldDB" id="A0A6P8EYX6"/>
<comment type="pathway">
    <text evidence="4">Glycan metabolism; heparan sulfate biosynthesis.</text>
</comment>
<evidence type="ECO:0000256" key="15">
    <source>
        <dbReference type="ARBA" id="ARBA00023180"/>
    </source>
</evidence>
<reference evidence="23" key="1">
    <citation type="submission" date="2025-08" db="UniProtKB">
        <authorList>
            <consortium name="RefSeq"/>
        </authorList>
    </citation>
    <scope>IDENTIFICATION</scope>
</reference>
<dbReference type="CTD" id="64131"/>
<comment type="subunit">
    <text evidence="6">Monomer.</text>
</comment>
<dbReference type="EC" id="2.4.2.26" evidence="7"/>
<evidence type="ECO:0000256" key="9">
    <source>
        <dbReference type="ARBA" id="ARBA00022676"/>
    </source>
</evidence>
<dbReference type="OrthoDB" id="2019572at2759"/>
<evidence type="ECO:0000256" key="14">
    <source>
        <dbReference type="ARBA" id="ARBA00023157"/>
    </source>
</evidence>
<feature type="compositionally biased region" description="Basic and acidic residues" evidence="19">
    <location>
        <begin position="102"/>
        <end position="118"/>
    </location>
</feature>
<evidence type="ECO:0000256" key="8">
    <source>
        <dbReference type="ARBA" id="ARBA00015604"/>
    </source>
</evidence>
<evidence type="ECO:0000256" key="7">
    <source>
        <dbReference type="ARBA" id="ARBA00011972"/>
    </source>
</evidence>
<evidence type="ECO:0000256" key="2">
    <source>
        <dbReference type="ARBA" id="ARBA00004323"/>
    </source>
</evidence>
<dbReference type="GeneID" id="105899884"/>
<evidence type="ECO:0000256" key="13">
    <source>
        <dbReference type="ARBA" id="ARBA00023136"/>
    </source>
</evidence>
<keyword evidence="10" id="KW-0808">Transferase</keyword>
<keyword evidence="13 20" id="KW-0472">Membrane</keyword>
<comment type="catalytic activity">
    <reaction evidence="18">
        <text>UDP-alpha-D-xylose + L-seryl-[protein] = 3-O-(beta-D-xylosyl)-L-seryl-[protein] + UDP + H(+)</text>
        <dbReference type="Rhea" id="RHEA:50192"/>
        <dbReference type="Rhea" id="RHEA-COMP:9863"/>
        <dbReference type="Rhea" id="RHEA-COMP:12567"/>
        <dbReference type="ChEBI" id="CHEBI:15378"/>
        <dbReference type="ChEBI" id="CHEBI:29999"/>
        <dbReference type="ChEBI" id="CHEBI:57632"/>
        <dbReference type="ChEBI" id="CHEBI:58223"/>
        <dbReference type="ChEBI" id="CHEBI:132085"/>
        <dbReference type="EC" id="2.4.2.26"/>
    </reaction>
</comment>